<dbReference type="Gene3D" id="2.102.10.10">
    <property type="entry name" value="Rieske [2Fe-2S] iron-sulphur domain"/>
    <property type="match status" value="1"/>
</dbReference>
<keyword evidence="4" id="KW-0411">Iron-sulfur</keyword>
<dbReference type="InterPro" id="IPR017941">
    <property type="entry name" value="Rieske_2Fe-2S"/>
</dbReference>
<dbReference type="CDD" id="cd03528">
    <property type="entry name" value="Rieske_RO_ferredoxin"/>
    <property type="match status" value="1"/>
</dbReference>
<dbReference type="AlphaFoldDB" id="A0A2T0QEN8"/>
<dbReference type="InterPro" id="IPR036922">
    <property type="entry name" value="Rieske_2Fe-2S_sf"/>
</dbReference>
<dbReference type="GO" id="GO:0016705">
    <property type="term" value="F:oxidoreductase activity, acting on paired donors, with incorporation or reduction of molecular oxygen"/>
    <property type="evidence" value="ECO:0007669"/>
    <property type="project" value="UniProtKB-ARBA"/>
</dbReference>
<evidence type="ECO:0000313" key="7">
    <source>
        <dbReference type="Proteomes" id="UP000237846"/>
    </source>
</evidence>
<proteinExistence type="predicted"/>
<dbReference type="EMBL" id="PVZC01000001">
    <property type="protein sequence ID" value="PRY02321.1"/>
    <property type="molecule type" value="Genomic_DNA"/>
</dbReference>
<dbReference type="NCBIfam" id="NF007422">
    <property type="entry name" value="PRK09965.1"/>
    <property type="match status" value="1"/>
</dbReference>
<evidence type="ECO:0000313" key="6">
    <source>
        <dbReference type="EMBL" id="PRY02321.1"/>
    </source>
</evidence>
<dbReference type="Pfam" id="PF00355">
    <property type="entry name" value="Rieske"/>
    <property type="match status" value="1"/>
</dbReference>
<dbReference type="OrthoDB" id="147178at2"/>
<dbReference type="Proteomes" id="UP000237846">
    <property type="component" value="Unassembled WGS sequence"/>
</dbReference>
<keyword evidence="2" id="KW-0479">Metal-binding</keyword>
<keyword evidence="7" id="KW-1185">Reference proteome</keyword>
<evidence type="ECO:0000256" key="3">
    <source>
        <dbReference type="ARBA" id="ARBA00023004"/>
    </source>
</evidence>
<comment type="caution">
    <text evidence="6">The sequence shown here is derived from an EMBL/GenBank/DDBJ whole genome shotgun (WGS) entry which is preliminary data.</text>
</comment>
<dbReference type="PANTHER" id="PTHR21496">
    <property type="entry name" value="FERREDOXIN-RELATED"/>
    <property type="match status" value="1"/>
</dbReference>
<dbReference type="GO" id="GO:0046872">
    <property type="term" value="F:metal ion binding"/>
    <property type="evidence" value="ECO:0007669"/>
    <property type="project" value="UniProtKB-KW"/>
</dbReference>
<dbReference type="GO" id="GO:0004497">
    <property type="term" value="F:monooxygenase activity"/>
    <property type="evidence" value="ECO:0007669"/>
    <property type="project" value="UniProtKB-ARBA"/>
</dbReference>
<dbReference type="PROSITE" id="PS51296">
    <property type="entry name" value="RIESKE"/>
    <property type="match status" value="1"/>
</dbReference>
<accession>A0A2T0QEN8</accession>
<feature type="domain" description="Rieske" evidence="5">
    <location>
        <begin position="2"/>
        <end position="97"/>
    </location>
</feature>
<dbReference type="SUPFAM" id="SSF50022">
    <property type="entry name" value="ISP domain"/>
    <property type="match status" value="1"/>
</dbReference>
<keyword evidence="6" id="KW-0560">Oxidoreductase</keyword>
<protein>
    <submittedName>
        <fullName evidence="6">3-phenylpropionate/trans-cinnamate dioxygenase ferredoxin subunit</fullName>
    </submittedName>
</protein>
<keyword evidence="1" id="KW-0001">2Fe-2S</keyword>
<organism evidence="6 7">
    <name type="scientific">Allonocardiopsis opalescens</name>
    <dbReference type="NCBI Taxonomy" id="1144618"/>
    <lineage>
        <taxon>Bacteria</taxon>
        <taxon>Bacillati</taxon>
        <taxon>Actinomycetota</taxon>
        <taxon>Actinomycetes</taxon>
        <taxon>Streptosporangiales</taxon>
        <taxon>Allonocardiopsis</taxon>
    </lineage>
</organism>
<evidence type="ECO:0000256" key="2">
    <source>
        <dbReference type="ARBA" id="ARBA00022723"/>
    </source>
</evidence>
<dbReference type="PANTHER" id="PTHR21496:SF23">
    <property type="entry name" value="3-PHENYLPROPIONATE_CINNAMIC ACID DIOXYGENASE FERREDOXIN SUBUNIT"/>
    <property type="match status" value="1"/>
</dbReference>
<sequence>MIYACRLSELPPGEAVRIIVGEVPIAVFNADGSLYAIDDTCTHQDASLSDGWLEGCLVECPLHGASFDLRTGLPAGLPARRPVRTHAVTVRDGAVYVHAPAAEEVA</sequence>
<dbReference type="RefSeq" id="WP_106239672.1">
    <property type="nucleotide sequence ID" value="NZ_PVZC01000001.1"/>
</dbReference>
<evidence type="ECO:0000259" key="5">
    <source>
        <dbReference type="PROSITE" id="PS51296"/>
    </source>
</evidence>
<keyword evidence="6" id="KW-0223">Dioxygenase</keyword>
<gene>
    <name evidence="6" type="ORF">CLV72_101923</name>
</gene>
<dbReference type="GO" id="GO:0051537">
    <property type="term" value="F:2 iron, 2 sulfur cluster binding"/>
    <property type="evidence" value="ECO:0007669"/>
    <property type="project" value="UniProtKB-KW"/>
</dbReference>
<keyword evidence="3" id="KW-0408">Iron</keyword>
<name>A0A2T0QEN8_9ACTN</name>
<reference evidence="6 7" key="1">
    <citation type="submission" date="2018-03" db="EMBL/GenBank/DDBJ databases">
        <title>Genomic Encyclopedia of Archaeal and Bacterial Type Strains, Phase II (KMG-II): from individual species to whole genera.</title>
        <authorList>
            <person name="Goeker M."/>
        </authorList>
    </citation>
    <scope>NUCLEOTIDE SEQUENCE [LARGE SCALE GENOMIC DNA]</scope>
    <source>
        <strain evidence="6 7">DSM 45601</strain>
    </source>
</reference>
<evidence type="ECO:0000256" key="1">
    <source>
        <dbReference type="ARBA" id="ARBA00022714"/>
    </source>
</evidence>
<evidence type="ECO:0000256" key="4">
    <source>
        <dbReference type="ARBA" id="ARBA00023014"/>
    </source>
</evidence>
<dbReference type="GO" id="GO:0051213">
    <property type="term" value="F:dioxygenase activity"/>
    <property type="evidence" value="ECO:0007669"/>
    <property type="project" value="UniProtKB-KW"/>
</dbReference>